<comment type="caution">
    <text evidence="1">The sequence shown here is derived from an EMBL/GenBank/DDBJ whole genome shotgun (WGS) entry which is preliminary data.</text>
</comment>
<dbReference type="OrthoDB" id="10066664at2759"/>
<protein>
    <recommendedName>
        <fullName evidence="3">Zinc finger MYM-type protein 1-like</fullName>
    </recommendedName>
</protein>
<keyword evidence="2" id="KW-1185">Reference proteome</keyword>
<name>A0A6G0XXC6_APHCR</name>
<dbReference type="PANTHER" id="PTHR45749:SF28">
    <property type="entry name" value="ZINC FINGER MYM-TYPE PROTEIN 1-LIKE-RELATED"/>
    <property type="match status" value="1"/>
</dbReference>
<reference evidence="1 2" key="1">
    <citation type="submission" date="2019-08" db="EMBL/GenBank/DDBJ databases">
        <title>Whole genome of Aphis craccivora.</title>
        <authorList>
            <person name="Voronova N.V."/>
            <person name="Shulinski R.S."/>
            <person name="Bandarenka Y.V."/>
            <person name="Zhorov D.G."/>
            <person name="Warner D."/>
        </authorList>
    </citation>
    <scope>NUCLEOTIDE SEQUENCE [LARGE SCALE GENOMIC DNA]</scope>
    <source>
        <strain evidence="1">180601</strain>
        <tissue evidence="1">Whole Body</tissue>
    </source>
</reference>
<dbReference type="EMBL" id="VUJU01007483">
    <property type="protein sequence ID" value="KAF0745139.1"/>
    <property type="molecule type" value="Genomic_DNA"/>
</dbReference>
<proteinExistence type="predicted"/>
<dbReference type="Proteomes" id="UP000478052">
    <property type="component" value="Unassembled WGS sequence"/>
</dbReference>
<evidence type="ECO:0000313" key="1">
    <source>
        <dbReference type="EMBL" id="KAF0745139.1"/>
    </source>
</evidence>
<accession>A0A6G0XXC6</accession>
<gene>
    <name evidence="1" type="ORF">FWK35_00029818</name>
</gene>
<dbReference type="SUPFAM" id="SSF53098">
    <property type="entry name" value="Ribonuclease H-like"/>
    <property type="match status" value="1"/>
</dbReference>
<organism evidence="1 2">
    <name type="scientific">Aphis craccivora</name>
    <name type="common">Cowpea aphid</name>
    <dbReference type="NCBI Taxonomy" id="307492"/>
    <lineage>
        <taxon>Eukaryota</taxon>
        <taxon>Metazoa</taxon>
        <taxon>Ecdysozoa</taxon>
        <taxon>Arthropoda</taxon>
        <taxon>Hexapoda</taxon>
        <taxon>Insecta</taxon>
        <taxon>Pterygota</taxon>
        <taxon>Neoptera</taxon>
        <taxon>Paraneoptera</taxon>
        <taxon>Hemiptera</taxon>
        <taxon>Sternorrhyncha</taxon>
        <taxon>Aphidomorpha</taxon>
        <taxon>Aphidoidea</taxon>
        <taxon>Aphididae</taxon>
        <taxon>Aphidini</taxon>
        <taxon>Aphis</taxon>
        <taxon>Aphis</taxon>
    </lineage>
</organism>
<feature type="non-terminal residue" evidence="1">
    <location>
        <position position="342"/>
    </location>
</feature>
<evidence type="ECO:0008006" key="3">
    <source>
        <dbReference type="Google" id="ProtNLM"/>
    </source>
</evidence>
<feature type="non-terminal residue" evidence="1">
    <location>
        <position position="1"/>
    </location>
</feature>
<dbReference type="InterPro" id="IPR012337">
    <property type="entry name" value="RNaseH-like_sf"/>
</dbReference>
<dbReference type="AlphaFoldDB" id="A0A6G0XXC6"/>
<sequence>TRNIIGKEIKEANIYSVFADTTPDISHQDRLALCVRYFNSRGKAVERLLEMEKGTDKTGLGTTSQIINILETGHKITFIPCQAHRLNTFLEHSCGASSIIGNTIDTLEYIYVFFSSSNKRYCLLHEKISKIENALQLTRRNLSRTRWTARAESVKAVWNSLEAVIESLDEIQSLNKCFDKGTRCKALEINSDDHTMNNFINSAKEFAILLGTDPEADFKYHHRKRLAPKRYDSWECEGCTCTDQQGPASTAGIPGTENSILSQKKPLFIINAWIVLHNMCIEHNIIEVMDETVEDLDLGMYHNQEPLNEHLNDNRNRNLMLGRRQRDRILEFLQNRNVFLQE</sequence>
<evidence type="ECO:0000313" key="2">
    <source>
        <dbReference type="Proteomes" id="UP000478052"/>
    </source>
</evidence>
<dbReference type="PANTHER" id="PTHR45749">
    <property type="match status" value="1"/>
</dbReference>